<accession>A0A930Y5A9</accession>
<proteinExistence type="predicted"/>
<dbReference type="SUPFAM" id="SSF55821">
    <property type="entry name" value="YrdC/RibB"/>
    <property type="match status" value="1"/>
</dbReference>
<dbReference type="Pfam" id="PF01300">
    <property type="entry name" value="Sua5_yciO_yrdC"/>
    <property type="match status" value="1"/>
</dbReference>
<dbReference type="InterPro" id="IPR017945">
    <property type="entry name" value="DHBP_synth_RibB-like_a/b_dom"/>
</dbReference>
<dbReference type="EMBL" id="JADION010000033">
    <property type="protein sequence ID" value="MBF4102830.1"/>
    <property type="molecule type" value="Genomic_DNA"/>
</dbReference>
<name>A0A930Y5A9_9PAST</name>
<dbReference type="AlphaFoldDB" id="A0A930Y5A9"/>
<evidence type="ECO:0000259" key="1">
    <source>
        <dbReference type="Pfam" id="PF01300"/>
    </source>
</evidence>
<organism evidence="2">
    <name type="scientific">Gallibacterium anatis</name>
    <dbReference type="NCBI Taxonomy" id="750"/>
    <lineage>
        <taxon>Bacteria</taxon>
        <taxon>Pseudomonadati</taxon>
        <taxon>Pseudomonadota</taxon>
        <taxon>Gammaproteobacteria</taxon>
        <taxon>Pasteurellales</taxon>
        <taxon>Pasteurellaceae</taxon>
        <taxon>Gallibacterium</taxon>
    </lineage>
</organism>
<comment type="caution">
    <text evidence="2">The sequence shown here is derived from an EMBL/GenBank/DDBJ whole genome shotgun (WGS) entry which is preliminary data.</text>
</comment>
<feature type="domain" description="YrdC-like" evidence="1">
    <location>
        <begin position="10"/>
        <end position="51"/>
    </location>
</feature>
<protein>
    <submittedName>
        <fullName evidence="2">Sua5/YciO/YrdC/YwlC family protein</fullName>
    </submittedName>
</protein>
<reference evidence="2" key="1">
    <citation type="submission" date="2020-11" db="EMBL/GenBank/DDBJ databases">
        <title>Gallibacterium anatis 1637, full genome, WGS.</title>
        <authorList>
            <person name="Laishevtcev A.I."/>
            <person name="Yakimova E.A."/>
            <person name="Petkovich D."/>
            <person name="Stepanova T.V."/>
            <person name="Kalendr R.S."/>
            <person name="Rubalsky E.O."/>
            <person name="Zulkarneev E.R."/>
            <person name="Aleshkin A.V."/>
        </authorList>
    </citation>
    <scope>NUCLEOTIDE SEQUENCE</scope>
    <source>
        <strain evidence="2">1637</strain>
    </source>
</reference>
<dbReference type="InterPro" id="IPR006070">
    <property type="entry name" value="Sua5-like_dom"/>
</dbReference>
<dbReference type="Gene3D" id="3.90.870.10">
    <property type="entry name" value="DHBP synthase"/>
    <property type="match status" value="1"/>
</dbReference>
<gene>
    <name evidence="2" type="ORF">INT80_10825</name>
</gene>
<evidence type="ECO:0000313" key="2">
    <source>
        <dbReference type="EMBL" id="MBF4102830.1"/>
    </source>
</evidence>
<sequence length="63" mass="7089">MNNLDFIISQLKQGEVIAYPTEAVFGLGCDPFNDQAIEKLLKLKQRPQEGLVQCAALDFQTNY</sequence>
<dbReference type="GO" id="GO:0003725">
    <property type="term" value="F:double-stranded RNA binding"/>
    <property type="evidence" value="ECO:0007669"/>
    <property type="project" value="InterPro"/>
</dbReference>